<dbReference type="STRING" id="6293.A0A1I8END7"/>
<dbReference type="WBParaSite" id="maker-PairedContig_3533-snap-gene-3.16-mRNA-1">
    <property type="protein sequence ID" value="maker-PairedContig_3533-snap-gene-3.16-mRNA-1"/>
    <property type="gene ID" value="maker-PairedContig_3533-snap-gene-3.16"/>
</dbReference>
<reference evidence="6" key="1">
    <citation type="submission" date="2016-11" db="UniProtKB">
        <authorList>
            <consortium name="WormBaseParasite"/>
        </authorList>
    </citation>
    <scope>IDENTIFICATION</scope>
    <source>
        <strain evidence="6">pt0022</strain>
    </source>
</reference>
<accession>A0A1I8END7</accession>
<dbReference type="SUPFAM" id="SSF49265">
    <property type="entry name" value="Fibronectin type III"/>
    <property type="match status" value="1"/>
</dbReference>
<protein>
    <recommendedName>
        <fullName evidence="7">Fibronectin type III domain-containing protein</fullName>
    </recommendedName>
</protein>
<evidence type="ECO:0000256" key="3">
    <source>
        <dbReference type="SAM" id="Phobius"/>
    </source>
</evidence>
<dbReference type="InterPro" id="IPR003599">
    <property type="entry name" value="Ig_sub"/>
</dbReference>
<keyword evidence="3" id="KW-0472">Membrane</keyword>
<feature type="domain" description="Ig-like" evidence="4">
    <location>
        <begin position="84"/>
        <end position="176"/>
    </location>
</feature>
<evidence type="ECO:0000256" key="2">
    <source>
        <dbReference type="ARBA" id="ARBA00023157"/>
    </source>
</evidence>
<dbReference type="InterPro" id="IPR003961">
    <property type="entry name" value="FN3_dom"/>
</dbReference>
<proteinExistence type="predicted"/>
<dbReference type="SUPFAM" id="SSF48726">
    <property type="entry name" value="Immunoglobulin"/>
    <property type="match status" value="2"/>
</dbReference>
<dbReference type="InterPro" id="IPR013783">
    <property type="entry name" value="Ig-like_fold"/>
</dbReference>
<sequence length="539" mass="61201">MSFSSPLSITVSFNVFIDIIIIITTLITFTLLAERKKKDEEKNELLEMAQIRAKPFCYLCFLQSLKSSVITGAKCSNLLRLEPPPLNNSRYVVRVDRKFRISCICQQTSLNCLHLAWRNEFGRKIDGESSNSLFTVELREHDSMYKKLSLVFTQIAKRDTGIYKCVARNSRRISANWKVEIIVVDEIHWNENNDIVGGMFGESLTIDCGSTGNPQPETYITNHNGFPLNETLFVTAGSEVTVKRLTNEYQDVIIKCLSVQEFEKYDATVVEQHEIRLDVWSSPEFNKPFVEPQICCNVTRSNPPARHFRYLKGSDELRNDTNHIILIDVLNQRSCLKILSPTEYDLGEYQCEVSNGKSKSQQTIAVKEATPPGEVHVSLQDVGMTYVLWKIEEGFGEQLPIRRYIIEYIKKSILEQSRDQTRENNRVWFAHAVKMNVPLNKNGLYEIGGLRQGTTYIFRFKAENEAGIGDAVTVAVKTTSRIKLSKLTRSASLSLQQLTLIPFQFPAILSVSYFLHETEMKTEKPGRPSISGIPGSPGG</sequence>
<dbReference type="SMART" id="SM00409">
    <property type="entry name" value="IG"/>
    <property type="match status" value="2"/>
</dbReference>
<dbReference type="PROSITE" id="PS50853">
    <property type="entry name" value="FN3"/>
    <property type="match status" value="1"/>
</dbReference>
<keyword evidence="1" id="KW-0677">Repeat</keyword>
<organism evidence="6">
    <name type="scientific">Wuchereria bancrofti</name>
    <dbReference type="NCBI Taxonomy" id="6293"/>
    <lineage>
        <taxon>Eukaryota</taxon>
        <taxon>Metazoa</taxon>
        <taxon>Ecdysozoa</taxon>
        <taxon>Nematoda</taxon>
        <taxon>Chromadorea</taxon>
        <taxon>Rhabditida</taxon>
        <taxon>Spirurina</taxon>
        <taxon>Spiruromorpha</taxon>
        <taxon>Filarioidea</taxon>
        <taxon>Onchocercidae</taxon>
        <taxon>Wuchereria</taxon>
    </lineage>
</organism>
<dbReference type="PANTHER" id="PTHR44170">
    <property type="entry name" value="PROTEIN SIDEKICK"/>
    <property type="match status" value="1"/>
</dbReference>
<evidence type="ECO:0000256" key="1">
    <source>
        <dbReference type="ARBA" id="ARBA00022737"/>
    </source>
</evidence>
<keyword evidence="2" id="KW-1015">Disulfide bond</keyword>
<dbReference type="GO" id="GO:0098609">
    <property type="term" value="P:cell-cell adhesion"/>
    <property type="evidence" value="ECO:0007669"/>
    <property type="project" value="TreeGrafter"/>
</dbReference>
<dbReference type="InterPro" id="IPR036116">
    <property type="entry name" value="FN3_sf"/>
</dbReference>
<keyword evidence="3" id="KW-1133">Transmembrane helix</keyword>
<dbReference type="PROSITE" id="PS50835">
    <property type="entry name" value="IG_LIKE"/>
    <property type="match status" value="2"/>
</dbReference>
<dbReference type="SMART" id="SM00060">
    <property type="entry name" value="FN3"/>
    <property type="match status" value="1"/>
</dbReference>
<keyword evidence="3" id="KW-0812">Transmembrane</keyword>
<name>A0A1I8END7_WUCBA</name>
<evidence type="ECO:0000259" key="5">
    <source>
        <dbReference type="PROSITE" id="PS50853"/>
    </source>
</evidence>
<dbReference type="AlphaFoldDB" id="A0A1I8END7"/>
<dbReference type="PANTHER" id="PTHR44170:SF56">
    <property type="entry name" value="FIBRONECTIN TYPE-III DOMAIN-CONTAINING PROTEIN"/>
    <property type="match status" value="1"/>
</dbReference>
<dbReference type="CDD" id="cd00063">
    <property type="entry name" value="FN3"/>
    <property type="match status" value="1"/>
</dbReference>
<dbReference type="InterPro" id="IPR007110">
    <property type="entry name" value="Ig-like_dom"/>
</dbReference>
<dbReference type="InterPro" id="IPR036179">
    <property type="entry name" value="Ig-like_dom_sf"/>
</dbReference>
<evidence type="ECO:0000313" key="6">
    <source>
        <dbReference type="WBParaSite" id="maker-PairedContig_3533-snap-gene-3.16-mRNA-1"/>
    </source>
</evidence>
<feature type="domain" description="Ig-like" evidence="4">
    <location>
        <begin position="296"/>
        <end position="365"/>
    </location>
</feature>
<evidence type="ECO:0008006" key="7">
    <source>
        <dbReference type="Google" id="ProtNLM"/>
    </source>
</evidence>
<evidence type="ECO:0000259" key="4">
    <source>
        <dbReference type="PROSITE" id="PS50835"/>
    </source>
</evidence>
<dbReference type="Gene3D" id="2.60.40.10">
    <property type="entry name" value="Immunoglobulins"/>
    <property type="match status" value="3"/>
</dbReference>
<feature type="domain" description="Fibronectin type-III" evidence="5">
    <location>
        <begin position="371"/>
        <end position="482"/>
    </location>
</feature>
<feature type="transmembrane region" description="Helical" evidence="3">
    <location>
        <begin position="12"/>
        <end position="33"/>
    </location>
</feature>
<dbReference type="CDD" id="cd00096">
    <property type="entry name" value="Ig"/>
    <property type="match status" value="1"/>
</dbReference>